<evidence type="ECO:0000256" key="1">
    <source>
        <dbReference type="SAM" id="SignalP"/>
    </source>
</evidence>
<evidence type="ECO:0000313" key="2">
    <source>
        <dbReference type="EMBL" id="TKA13072.1"/>
    </source>
</evidence>
<reference evidence="2 3" key="1">
    <citation type="submission" date="2019-04" db="EMBL/GenBank/DDBJ databases">
        <title>Streptomyces oryziradicis sp. nov., a novel actinomycete isolated from rhizosphere soil of rice (Oryza sativa L.).</title>
        <authorList>
            <person name="Li C."/>
        </authorList>
    </citation>
    <scope>NUCLEOTIDE SEQUENCE [LARGE SCALE GENOMIC DNA]</scope>
    <source>
        <strain evidence="2 3">NEAU-C40</strain>
    </source>
</reference>
<organism evidence="2 3">
    <name type="scientific">Actinacidiphila oryziradicis</name>
    <dbReference type="NCBI Taxonomy" id="2571141"/>
    <lineage>
        <taxon>Bacteria</taxon>
        <taxon>Bacillati</taxon>
        <taxon>Actinomycetota</taxon>
        <taxon>Actinomycetes</taxon>
        <taxon>Kitasatosporales</taxon>
        <taxon>Streptomycetaceae</taxon>
        <taxon>Actinacidiphila</taxon>
    </lineage>
</organism>
<sequence>MASAGCIAFIATAATACGTAQQISAGVKVQRAVDKLGEQKAVTTSLGLDATQQQIWTALKGEKGFTQDDAKTLAGLDVSVSMSSTKPLKDSKTRSVAFQLSLGSQKDLLEFRSVGQKFYVRADLKKLMSVGGGSSQDIKQFQSMVTAAGKLPSSYQSVKDLIGGKWITIDLKSFQEFAKTMGVNTPAPSTSTLDAKTQQQVADAVKKAIGDSAKFKDTGSRNGADHVSVTIPADKAAAALVQGLKPLQKQLPKGFSPSDLQKNAPAKDIVLDLAVKNGTLSSVTVDLATFDKNAKGKLPLTIGFATDVQAVKAPAGATTLNPQDIMGAMMQLMTGSSSTSLKGLGLSGLN</sequence>
<keyword evidence="3" id="KW-1185">Reference proteome</keyword>
<feature type="signal peptide" evidence="1">
    <location>
        <begin position="1"/>
        <end position="16"/>
    </location>
</feature>
<dbReference type="OrthoDB" id="4117056at2"/>
<name>A0A4U0SSP9_9ACTN</name>
<dbReference type="EMBL" id="SUMC01000002">
    <property type="protein sequence ID" value="TKA13072.1"/>
    <property type="molecule type" value="Genomic_DNA"/>
</dbReference>
<gene>
    <name evidence="2" type="ORF">FCI23_03550</name>
</gene>
<comment type="caution">
    <text evidence="2">The sequence shown here is derived from an EMBL/GenBank/DDBJ whole genome shotgun (WGS) entry which is preliminary data.</text>
</comment>
<feature type="chain" id="PRO_5039212766" description="Lipoprotein" evidence="1">
    <location>
        <begin position="17"/>
        <end position="350"/>
    </location>
</feature>
<evidence type="ECO:0000313" key="3">
    <source>
        <dbReference type="Proteomes" id="UP000305778"/>
    </source>
</evidence>
<dbReference type="RefSeq" id="WP_136721941.1">
    <property type="nucleotide sequence ID" value="NZ_SUMC01000002.1"/>
</dbReference>
<evidence type="ECO:0008006" key="4">
    <source>
        <dbReference type="Google" id="ProtNLM"/>
    </source>
</evidence>
<accession>A0A4U0SSP9</accession>
<proteinExistence type="predicted"/>
<dbReference type="AlphaFoldDB" id="A0A4U0SSP9"/>
<dbReference type="Proteomes" id="UP000305778">
    <property type="component" value="Unassembled WGS sequence"/>
</dbReference>
<protein>
    <recommendedName>
        <fullName evidence="4">Lipoprotein</fullName>
    </recommendedName>
</protein>
<keyword evidence="1" id="KW-0732">Signal</keyword>